<keyword evidence="7 14" id="KW-0418">Kinase</keyword>
<reference evidence="14 15" key="1">
    <citation type="submission" date="2017-09" db="EMBL/GenBank/DDBJ databases">
        <title>Depth-based differentiation of microbial function through sediment-hosted aquifers and enrichment of novel symbionts in the deep terrestrial subsurface.</title>
        <authorList>
            <person name="Probst A.J."/>
            <person name="Ladd B."/>
            <person name="Jarett J.K."/>
            <person name="Geller-Mcgrath D.E."/>
            <person name="Sieber C.M."/>
            <person name="Emerson J.B."/>
            <person name="Anantharaman K."/>
            <person name="Thomas B.C."/>
            <person name="Malmstrom R."/>
            <person name="Stieglmeier M."/>
            <person name="Klingl A."/>
            <person name="Woyke T."/>
            <person name="Ryan C.M."/>
            <person name="Banfield J.F."/>
        </authorList>
    </citation>
    <scope>NUCLEOTIDE SEQUENCE [LARGE SCALE GENOMIC DNA]</scope>
    <source>
        <strain evidence="14">CG12_big_fil_rev_8_21_14_0_65_43_15</strain>
    </source>
</reference>
<dbReference type="UniPathway" id="UPA00077">
    <property type="reaction ID" value="UER00155"/>
</dbReference>
<dbReference type="EMBL" id="PFGP01000107">
    <property type="protein sequence ID" value="PIW66185.1"/>
    <property type="molecule type" value="Genomic_DNA"/>
</dbReference>
<keyword evidence="5" id="KW-0808">Transferase</keyword>
<dbReference type="Gene3D" id="3.30.70.560">
    <property type="entry name" value="7,8-Dihydro-6-hydroxymethylpterin-pyrophosphokinase HPPK"/>
    <property type="match status" value="1"/>
</dbReference>
<dbReference type="PANTHER" id="PTHR43071">
    <property type="entry name" value="2-AMINO-4-HYDROXY-6-HYDROXYMETHYLDIHYDROPTERIDINE PYROPHOSPHOKINASE"/>
    <property type="match status" value="1"/>
</dbReference>
<dbReference type="GO" id="GO:0003848">
    <property type="term" value="F:2-amino-4-hydroxy-6-hydroxymethyldihydropteridine diphosphokinase activity"/>
    <property type="evidence" value="ECO:0007669"/>
    <property type="project" value="UniProtKB-EC"/>
</dbReference>
<dbReference type="AlphaFoldDB" id="A0A2J0LEA6"/>
<dbReference type="NCBIfam" id="TIGR01498">
    <property type="entry name" value="folK"/>
    <property type="match status" value="1"/>
</dbReference>
<gene>
    <name evidence="14" type="primary">folK</name>
    <name evidence="14" type="ORF">COW11_04785</name>
</gene>
<dbReference type="InterPro" id="IPR000550">
    <property type="entry name" value="Hppk"/>
</dbReference>
<protein>
    <recommendedName>
        <fullName evidence="4">2-amino-4-hydroxy-6-hydroxymethyldihydropteridine pyrophosphokinase</fullName>
        <ecNumber evidence="3">2.7.6.3</ecNumber>
    </recommendedName>
    <alternativeName>
        <fullName evidence="11">6-hydroxymethyl-7,8-dihydropterin pyrophosphokinase</fullName>
    </alternativeName>
    <alternativeName>
        <fullName evidence="12">7,8-dihydro-6-hydroxymethylpterin-pyrophosphokinase</fullName>
    </alternativeName>
</protein>
<dbReference type="GO" id="GO:0005524">
    <property type="term" value="F:ATP binding"/>
    <property type="evidence" value="ECO:0007669"/>
    <property type="project" value="UniProtKB-KW"/>
</dbReference>
<dbReference type="EC" id="2.7.6.3" evidence="3"/>
<evidence type="ECO:0000259" key="13">
    <source>
        <dbReference type="PROSITE" id="PS00794"/>
    </source>
</evidence>
<keyword evidence="8" id="KW-0067">ATP-binding</keyword>
<evidence type="ECO:0000313" key="15">
    <source>
        <dbReference type="Proteomes" id="UP000231267"/>
    </source>
</evidence>
<comment type="pathway">
    <text evidence="1">Cofactor biosynthesis; tetrahydrofolate biosynthesis; 2-amino-4-hydroxy-6-hydroxymethyl-7,8-dihydropteridine diphosphate from 7,8-dihydroneopterin triphosphate: step 4/4.</text>
</comment>
<evidence type="ECO:0000256" key="8">
    <source>
        <dbReference type="ARBA" id="ARBA00022840"/>
    </source>
</evidence>
<dbReference type="GO" id="GO:0046656">
    <property type="term" value="P:folic acid biosynthetic process"/>
    <property type="evidence" value="ECO:0007669"/>
    <property type="project" value="UniProtKB-KW"/>
</dbReference>
<dbReference type="GO" id="GO:0046654">
    <property type="term" value="P:tetrahydrofolate biosynthetic process"/>
    <property type="evidence" value="ECO:0007669"/>
    <property type="project" value="UniProtKB-UniPathway"/>
</dbReference>
<dbReference type="GO" id="GO:0016301">
    <property type="term" value="F:kinase activity"/>
    <property type="evidence" value="ECO:0007669"/>
    <property type="project" value="UniProtKB-KW"/>
</dbReference>
<dbReference type="PANTHER" id="PTHR43071:SF1">
    <property type="entry name" value="2-AMINO-4-HYDROXY-6-HYDROXYMETHYLDIHYDROPTERIDINE PYROPHOSPHOKINASE"/>
    <property type="match status" value="1"/>
</dbReference>
<dbReference type="PROSITE" id="PS00794">
    <property type="entry name" value="HPPK"/>
    <property type="match status" value="1"/>
</dbReference>
<evidence type="ECO:0000256" key="1">
    <source>
        <dbReference type="ARBA" id="ARBA00005051"/>
    </source>
</evidence>
<proteinExistence type="inferred from homology"/>
<evidence type="ECO:0000256" key="6">
    <source>
        <dbReference type="ARBA" id="ARBA00022741"/>
    </source>
</evidence>
<evidence type="ECO:0000256" key="2">
    <source>
        <dbReference type="ARBA" id="ARBA00005810"/>
    </source>
</evidence>
<comment type="function">
    <text evidence="10">Catalyzes the transfer of pyrophosphate from adenosine triphosphate (ATP) to 6-hydroxymethyl-7,8-dihydropterin, an enzymatic step in folate biosynthesis pathway.</text>
</comment>
<dbReference type="CDD" id="cd00483">
    <property type="entry name" value="HPPK"/>
    <property type="match status" value="1"/>
</dbReference>
<comment type="similarity">
    <text evidence="2">Belongs to the HPPK family.</text>
</comment>
<accession>A0A2J0LEA6</accession>
<dbReference type="SUPFAM" id="SSF55083">
    <property type="entry name" value="6-hydroxymethyl-7,8-dihydropterin pyrophosphokinase, HPPK"/>
    <property type="match status" value="1"/>
</dbReference>
<comment type="caution">
    <text evidence="14">The sequence shown here is derived from an EMBL/GenBank/DDBJ whole genome shotgun (WGS) entry which is preliminary data.</text>
</comment>
<keyword evidence="9" id="KW-0289">Folate biosynthesis</keyword>
<evidence type="ECO:0000256" key="3">
    <source>
        <dbReference type="ARBA" id="ARBA00013253"/>
    </source>
</evidence>
<dbReference type="Proteomes" id="UP000231267">
    <property type="component" value="Unassembled WGS sequence"/>
</dbReference>
<keyword evidence="6" id="KW-0547">Nucleotide-binding</keyword>
<name>A0A2J0LEA6_9BACT</name>
<organism evidence="14 15">
    <name type="scientific">Candidatus Taenaricola geysiri</name>
    <dbReference type="NCBI Taxonomy" id="1974752"/>
    <lineage>
        <taxon>Bacteria</taxon>
        <taxon>Pseudomonadati</taxon>
        <taxon>Candidatus Omnitrophota</taxon>
        <taxon>Candidatus Taenaricola</taxon>
    </lineage>
</organism>
<feature type="domain" description="7,8-dihydro-6-hydroxymethylpterin-pyrophosphokinase" evidence="13">
    <location>
        <begin position="88"/>
        <end position="99"/>
    </location>
</feature>
<evidence type="ECO:0000256" key="9">
    <source>
        <dbReference type="ARBA" id="ARBA00022909"/>
    </source>
</evidence>
<dbReference type="InterPro" id="IPR035907">
    <property type="entry name" value="Hppk_sf"/>
</dbReference>
<dbReference type="Pfam" id="PF01288">
    <property type="entry name" value="HPPK"/>
    <property type="match status" value="1"/>
</dbReference>
<evidence type="ECO:0000313" key="14">
    <source>
        <dbReference type="EMBL" id="PIW66185.1"/>
    </source>
</evidence>
<evidence type="ECO:0000256" key="7">
    <source>
        <dbReference type="ARBA" id="ARBA00022777"/>
    </source>
</evidence>
<evidence type="ECO:0000256" key="11">
    <source>
        <dbReference type="ARBA" id="ARBA00029766"/>
    </source>
</evidence>
<evidence type="ECO:0000256" key="5">
    <source>
        <dbReference type="ARBA" id="ARBA00022679"/>
    </source>
</evidence>
<sequence>MVTAYIAFGSNLSDRNKNIQDAILLLKTHPKIKVIKTSSIIETEPEGGLKQGKFLNGAVKIETDLSARQLLQALQDVENKLGRERAVKNGPRTIDLDIIFYNDQTINEPDLIIPHPRWSQRSFVKDPIQEICE</sequence>
<evidence type="ECO:0000256" key="10">
    <source>
        <dbReference type="ARBA" id="ARBA00029409"/>
    </source>
</evidence>
<evidence type="ECO:0000256" key="4">
    <source>
        <dbReference type="ARBA" id="ARBA00016218"/>
    </source>
</evidence>
<evidence type="ECO:0000256" key="12">
    <source>
        <dbReference type="ARBA" id="ARBA00033413"/>
    </source>
</evidence>